<evidence type="ECO:0000313" key="2">
    <source>
        <dbReference type="Proteomes" id="UP000215027"/>
    </source>
</evidence>
<dbReference type="RefSeq" id="WP_157913097.1">
    <property type="nucleotide sequence ID" value="NZ_LN890655.1"/>
</dbReference>
<keyword evidence="2" id="KW-1185">Reference proteome</keyword>
<proteinExistence type="predicted"/>
<reference evidence="1" key="1">
    <citation type="submission" date="2016-01" db="EMBL/GenBank/DDBJ databases">
        <authorList>
            <person name="Mcilroy J.S."/>
            <person name="Karst M S."/>
            <person name="Albertsen M."/>
        </authorList>
    </citation>
    <scope>NUCLEOTIDE SEQUENCE</scope>
    <source>
        <strain evidence="1">Cfx-K</strain>
    </source>
</reference>
<name>A0A160T531_9CHLR</name>
<gene>
    <name evidence="1" type="ORF">CFX0092_A2360</name>
</gene>
<dbReference type="InterPro" id="IPR010064">
    <property type="entry name" value="HK97-gp10_tail"/>
</dbReference>
<dbReference type="EMBL" id="LN890655">
    <property type="protein sequence ID" value="CUS04238.2"/>
    <property type="molecule type" value="Genomic_DNA"/>
</dbReference>
<dbReference type="NCBIfam" id="TIGR01725">
    <property type="entry name" value="phge_HK97_gp10"/>
    <property type="match status" value="1"/>
</dbReference>
<evidence type="ECO:0000313" key="1">
    <source>
        <dbReference type="EMBL" id="CUS04238.2"/>
    </source>
</evidence>
<dbReference type="Proteomes" id="UP000215027">
    <property type="component" value="Chromosome I"/>
</dbReference>
<organism evidence="1 2">
    <name type="scientific">Candidatus Promineifilum breve</name>
    <dbReference type="NCBI Taxonomy" id="1806508"/>
    <lineage>
        <taxon>Bacteria</taxon>
        <taxon>Bacillati</taxon>
        <taxon>Chloroflexota</taxon>
        <taxon>Ardenticatenia</taxon>
        <taxon>Candidatus Promineifilales</taxon>
        <taxon>Candidatus Promineifilaceae</taxon>
        <taxon>Candidatus Promineifilum</taxon>
    </lineage>
</organism>
<evidence type="ECO:0008006" key="3">
    <source>
        <dbReference type="Google" id="ProtNLM"/>
    </source>
</evidence>
<accession>A0A160T531</accession>
<protein>
    <recommendedName>
        <fullName evidence="3">Phage protein, HK97 gp10 family</fullName>
    </recommendedName>
</protein>
<sequence>MTSRANTSEVSAALKRLIDAASGEQLGKALMAGGLVLEAKAKGNIIRYDFIDTGATLNSTQAREAGAGGTPAIQVGPTTEYAIFGEFGIGQPAKPFMREAFDEGKGAAVGVVAAELKKQVGG</sequence>
<dbReference type="KEGG" id="pbf:CFX0092_A2360"/>
<dbReference type="AlphaFoldDB" id="A0A160T531"/>